<proteinExistence type="predicted"/>
<evidence type="ECO:0000256" key="2">
    <source>
        <dbReference type="SAM" id="SignalP"/>
    </source>
</evidence>
<comment type="caution">
    <text evidence="3">The sequence shown here is derived from an EMBL/GenBank/DDBJ whole genome shotgun (WGS) entry which is preliminary data.</text>
</comment>
<accession>A0A8J3V5D3</accession>
<keyword evidence="2" id="KW-0732">Signal</keyword>
<feature type="region of interest" description="Disordered" evidence="1">
    <location>
        <begin position="57"/>
        <end position="84"/>
    </location>
</feature>
<sequence>MRNFTRIGFIAASAAFLSIAAQSAASAQGNPVAEGALKMAAQGNPIVEKYVPQLQKEPTNTEKAMGKATDAASDAENTAAAAGF</sequence>
<protein>
    <submittedName>
        <fullName evidence="3">Uncharacterized protein</fullName>
    </submittedName>
</protein>
<keyword evidence="4" id="KW-1185">Reference proteome</keyword>
<dbReference type="RefSeq" id="WP_203944549.1">
    <property type="nucleotide sequence ID" value="NZ_BOOR01000017.1"/>
</dbReference>
<feature type="signal peptide" evidence="2">
    <location>
        <begin position="1"/>
        <end position="27"/>
    </location>
</feature>
<dbReference type="AlphaFoldDB" id="A0A8J3V5D3"/>
<name>A0A8J3V5D3_9ACTN</name>
<gene>
    <name evidence="3" type="ORF">Pth03_27030</name>
</gene>
<organism evidence="3 4">
    <name type="scientific">Planotetraspora thailandica</name>
    <dbReference type="NCBI Taxonomy" id="487172"/>
    <lineage>
        <taxon>Bacteria</taxon>
        <taxon>Bacillati</taxon>
        <taxon>Actinomycetota</taxon>
        <taxon>Actinomycetes</taxon>
        <taxon>Streptosporangiales</taxon>
        <taxon>Streptosporangiaceae</taxon>
        <taxon>Planotetraspora</taxon>
    </lineage>
</organism>
<feature type="chain" id="PRO_5035324753" evidence="2">
    <location>
        <begin position="28"/>
        <end position="84"/>
    </location>
</feature>
<dbReference type="EMBL" id="BOOR01000017">
    <property type="protein sequence ID" value="GII54314.1"/>
    <property type="molecule type" value="Genomic_DNA"/>
</dbReference>
<evidence type="ECO:0000313" key="3">
    <source>
        <dbReference type="EMBL" id="GII54314.1"/>
    </source>
</evidence>
<evidence type="ECO:0000313" key="4">
    <source>
        <dbReference type="Proteomes" id="UP000605992"/>
    </source>
</evidence>
<reference evidence="3" key="1">
    <citation type="submission" date="2021-01" db="EMBL/GenBank/DDBJ databases">
        <title>Whole genome shotgun sequence of Planotetraspora thailandica NBRC 104271.</title>
        <authorList>
            <person name="Komaki H."/>
            <person name="Tamura T."/>
        </authorList>
    </citation>
    <scope>NUCLEOTIDE SEQUENCE</scope>
    <source>
        <strain evidence="3">NBRC 104271</strain>
    </source>
</reference>
<evidence type="ECO:0000256" key="1">
    <source>
        <dbReference type="SAM" id="MobiDB-lite"/>
    </source>
</evidence>
<dbReference type="Proteomes" id="UP000605992">
    <property type="component" value="Unassembled WGS sequence"/>
</dbReference>
<feature type="compositionally biased region" description="Low complexity" evidence="1">
    <location>
        <begin position="68"/>
        <end position="84"/>
    </location>
</feature>